<evidence type="ECO:0000313" key="2">
    <source>
        <dbReference type="Proteomes" id="UP000694892"/>
    </source>
</evidence>
<accession>A0A974DRA6</accession>
<evidence type="ECO:0000313" key="1">
    <source>
        <dbReference type="EMBL" id="OCT96060.1"/>
    </source>
</evidence>
<reference evidence="2" key="1">
    <citation type="journal article" date="2016" name="Nature">
        <title>Genome evolution in the allotetraploid frog Xenopus laevis.</title>
        <authorList>
            <person name="Session A.M."/>
            <person name="Uno Y."/>
            <person name="Kwon T."/>
            <person name="Chapman J.A."/>
            <person name="Toyoda A."/>
            <person name="Takahashi S."/>
            <person name="Fukui A."/>
            <person name="Hikosaka A."/>
            <person name="Suzuki A."/>
            <person name="Kondo M."/>
            <person name="van Heeringen S.J."/>
            <person name="Quigley I."/>
            <person name="Heinz S."/>
            <person name="Ogino H."/>
            <person name="Ochi H."/>
            <person name="Hellsten U."/>
            <person name="Lyons J.B."/>
            <person name="Simakov O."/>
            <person name="Putnam N."/>
            <person name="Stites J."/>
            <person name="Kuroki Y."/>
            <person name="Tanaka T."/>
            <person name="Michiue T."/>
            <person name="Watanabe M."/>
            <person name="Bogdanovic O."/>
            <person name="Lister R."/>
            <person name="Georgiou G."/>
            <person name="Paranjpe S.S."/>
            <person name="van Kruijsbergen I."/>
            <person name="Shu S."/>
            <person name="Carlson J."/>
            <person name="Kinoshita T."/>
            <person name="Ohta Y."/>
            <person name="Mawaribuchi S."/>
            <person name="Jenkins J."/>
            <person name="Grimwood J."/>
            <person name="Schmutz J."/>
            <person name="Mitros T."/>
            <person name="Mozaffari S.V."/>
            <person name="Suzuki Y."/>
            <person name="Haramoto Y."/>
            <person name="Yamamoto T.S."/>
            <person name="Takagi C."/>
            <person name="Heald R."/>
            <person name="Miller K."/>
            <person name="Haudenschild C."/>
            <person name="Kitzman J."/>
            <person name="Nakayama T."/>
            <person name="Izutsu Y."/>
            <person name="Robert J."/>
            <person name="Fortriede J."/>
            <person name="Burns K."/>
            <person name="Lotay V."/>
            <person name="Karimi K."/>
            <person name="Yasuoka Y."/>
            <person name="Dichmann D.S."/>
            <person name="Flajnik M.F."/>
            <person name="Houston D.W."/>
            <person name="Shendure J."/>
            <person name="DuPasquier L."/>
            <person name="Vize P.D."/>
            <person name="Zorn A.M."/>
            <person name="Ito M."/>
            <person name="Marcotte E.M."/>
            <person name="Wallingford J.B."/>
            <person name="Ito Y."/>
            <person name="Asashima M."/>
            <person name="Ueno N."/>
            <person name="Matsuda Y."/>
            <person name="Veenstra G.J."/>
            <person name="Fujiyama A."/>
            <person name="Harland R.M."/>
            <person name="Taira M."/>
            <person name="Rokhsar D.S."/>
        </authorList>
    </citation>
    <scope>NUCLEOTIDE SEQUENCE [LARGE SCALE GENOMIC DNA]</scope>
    <source>
        <strain evidence="2">J</strain>
    </source>
</reference>
<dbReference type="AlphaFoldDB" id="A0A974DRA6"/>
<proteinExistence type="predicted"/>
<dbReference type="Proteomes" id="UP000694892">
    <property type="component" value="Chromosome 2L"/>
</dbReference>
<sequence length="82" mass="9602">MCRALKIFKKLVLSFWYCDFPSGNYFFFPLLFGTACLQPSCDWKAGPCCDWQAGFWLRKFSNEVHEYPVLLSLFSLCVPFIL</sequence>
<organism evidence="1 2">
    <name type="scientific">Xenopus laevis</name>
    <name type="common">African clawed frog</name>
    <dbReference type="NCBI Taxonomy" id="8355"/>
    <lineage>
        <taxon>Eukaryota</taxon>
        <taxon>Metazoa</taxon>
        <taxon>Chordata</taxon>
        <taxon>Craniata</taxon>
        <taxon>Vertebrata</taxon>
        <taxon>Euteleostomi</taxon>
        <taxon>Amphibia</taxon>
        <taxon>Batrachia</taxon>
        <taxon>Anura</taxon>
        <taxon>Pipoidea</taxon>
        <taxon>Pipidae</taxon>
        <taxon>Xenopodinae</taxon>
        <taxon>Xenopus</taxon>
        <taxon>Xenopus</taxon>
    </lineage>
</organism>
<dbReference type="EMBL" id="CM004468">
    <property type="protein sequence ID" value="OCT96060.1"/>
    <property type="molecule type" value="Genomic_DNA"/>
</dbReference>
<gene>
    <name evidence="1" type="ORF">XELAEV_18013742mg</name>
</gene>
<name>A0A974DRA6_XENLA</name>
<protein>
    <submittedName>
        <fullName evidence="1">Uncharacterized protein</fullName>
    </submittedName>
</protein>